<evidence type="ECO:0000313" key="2">
    <source>
        <dbReference type="Proteomes" id="UP001148838"/>
    </source>
</evidence>
<protein>
    <submittedName>
        <fullName evidence="1">Uncharacterized protein</fullName>
    </submittedName>
</protein>
<gene>
    <name evidence="1" type="ORF">ANN_26844</name>
</gene>
<sequence>MEMKQAVSGGAIYRLSYTSPSSDGVCYEDHFVPLEFLELSQIGVIYMQVTPVHVQNGPLPQQYTPNNDIQHTNWIVVNGSLQIIKAFELQTDNNALSYCLSGTKRTGPLPRYWSTYSKMCIVLSDYCLDMEFRYLIRYVSIACDYDYMDRKVEFEEGKVNIRLKELKRKQVTKKLKMKKPKNEKERRKFEVNFQEKATKLEFTSENKVIDTELVQKLYTNYSRRNGSQTVALLYKYSTSHRELKPGYCMDVVHDDDDDDYDDKDDDM</sequence>
<dbReference type="Proteomes" id="UP001148838">
    <property type="component" value="Unassembled WGS sequence"/>
</dbReference>
<organism evidence="1 2">
    <name type="scientific">Periplaneta americana</name>
    <name type="common">American cockroach</name>
    <name type="synonym">Blatta americana</name>
    <dbReference type="NCBI Taxonomy" id="6978"/>
    <lineage>
        <taxon>Eukaryota</taxon>
        <taxon>Metazoa</taxon>
        <taxon>Ecdysozoa</taxon>
        <taxon>Arthropoda</taxon>
        <taxon>Hexapoda</taxon>
        <taxon>Insecta</taxon>
        <taxon>Pterygota</taxon>
        <taxon>Neoptera</taxon>
        <taxon>Polyneoptera</taxon>
        <taxon>Dictyoptera</taxon>
        <taxon>Blattodea</taxon>
        <taxon>Blattoidea</taxon>
        <taxon>Blattidae</taxon>
        <taxon>Blattinae</taxon>
        <taxon>Periplaneta</taxon>
    </lineage>
</organism>
<evidence type="ECO:0000313" key="1">
    <source>
        <dbReference type="EMBL" id="KAJ4427045.1"/>
    </source>
</evidence>
<dbReference type="EMBL" id="JAJSOF020000039">
    <property type="protein sequence ID" value="KAJ4427045.1"/>
    <property type="molecule type" value="Genomic_DNA"/>
</dbReference>
<reference evidence="1 2" key="1">
    <citation type="journal article" date="2022" name="Allergy">
        <title>Genome assembly and annotation of Periplaneta americana reveal a comprehensive cockroach allergen profile.</title>
        <authorList>
            <person name="Wang L."/>
            <person name="Xiong Q."/>
            <person name="Saelim N."/>
            <person name="Wang L."/>
            <person name="Nong W."/>
            <person name="Wan A.T."/>
            <person name="Shi M."/>
            <person name="Liu X."/>
            <person name="Cao Q."/>
            <person name="Hui J.H.L."/>
            <person name="Sookrung N."/>
            <person name="Leung T.F."/>
            <person name="Tungtrongchitr A."/>
            <person name="Tsui S.K.W."/>
        </authorList>
    </citation>
    <scope>NUCLEOTIDE SEQUENCE [LARGE SCALE GENOMIC DNA]</scope>
    <source>
        <strain evidence="1">PWHHKU_190912</strain>
    </source>
</reference>
<keyword evidence="2" id="KW-1185">Reference proteome</keyword>
<name>A0ABQ8RZE4_PERAM</name>
<proteinExistence type="predicted"/>
<comment type="caution">
    <text evidence="1">The sequence shown here is derived from an EMBL/GenBank/DDBJ whole genome shotgun (WGS) entry which is preliminary data.</text>
</comment>
<accession>A0ABQ8RZE4</accession>